<sequence length="102" mass="10935">MDATDSAGDTICVVIEVKGCWNDSTTTALTKQLFGQYLEPAGHTHGVYLVACFQPEQVAGDKRSKVARHTTTGLLEDLAAQAQQLPSPFNVAVVVHDIALPR</sequence>
<reference evidence="1" key="1">
    <citation type="submission" date="2021-04" db="EMBL/GenBank/DDBJ databases">
        <title>Biosynthetic gene clusters of Dactylosporangioum roseum.</title>
        <authorList>
            <person name="Hartkoorn R.C."/>
            <person name="Beaudoing E."/>
            <person name="Hot D."/>
            <person name="Moureu S."/>
        </authorList>
    </citation>
    <scope>NUCLEOTIDE SEQUENCE</scope>
    <source>
        <strain evidence="1">NRRL B-16295</strain>
    </source>
</reference>
<name>A0ABY5ZF34_9ACTN</name>
<keyword evidence="2" id="KW-1185">Reference proteome</keyword>
<proteinExistence type="predicted"/>
<gene>
    <name evidence="1" type="ORF">Drose_15845</name>
</gene>
<dbReference type="Proteomes" id="UP001058271">
    <property type="component" value="Chromosome"/>
</dbReference>
<dbReference type="RefSeq" id="WP_260728982.1">
    <property type="nucleotide sequence ID" value="NZ_CP073721.1"/>
</dbReference>
<organism evidence="1 2">
    <name type="scientific">Dactylosporangium roseum</name>
    <dbReference type="NCBI Taxonomy" id="47989"/>
    <lineage>
        <taxon>Bacteria</taxon>
        <taxon>Bacillati</taxon>
        <taxon>Actinomycetota</taxon>
        <taxon>Actinomycetes</taxon>
        <taxon>Micromonosporales</taxon>
        <taxon>Micromonosporaceae</taxon>
        <taxon>Dactylosporangium</taxon>
    </lineage>
</organism>
<dbReference type="EMBL" id="CP073721">
    <property type="protein sequence ID" value="UWZ39568.1"/>
    <property type="molecule type" value="Genomic_DNA"/>
</dbReference>
<evidence type="ECO:0000313" key="2">
    <source>
        <dbReference type="Proteomes" id="UP001058271"/>
    </source>
</evidence>
<evidence type="ECO:0000313" key="1">
    <source>
        <dbReference type="EMBL" id="UWZ39568.1"/>
    </source>
</evidence>
<accession>A0ABY5ZF34</accession>
<protein>
    <submittedName>
        <fullName evidence="1">Uncharacterized protein</fullName>
    </submittedName>
</protein>